<reference evidence="2" key="1">
    <citation type="submission" date="2016-10" db="EMBL/GenBank/DDBJ databases">
        <authorList>
            <person name="Varghese N."/>
            <person name="Submissions S."/>
        </authorList>
    </citation>
    <scope>NUCLEOTIDE SEQUENCE [LARGE SCALE GENOMIC DNA]</scope>
    <source>
        <strain evidence="2">DSM 17044</strain>
    </source>
</reference>
<dbReference type="OrthoDB" id="9920975at2"/>
<proteinExistence type="predicted"/>
<accession>A0A1H7MZF5</accession>
<sequence length="452" mass="49439">MFVRVQARAAALSAVQRIEQTRARAQLMSVVERLSRGPVDWNDVDAAFERLSESYGRGSSPASLQDAMQTVAALAALRNGLGAPLDAWSATRRKFETGLRQASAFFNEREKERLGAVAAGLAHARTVCKEPVRARTSGEVLPESLKALVALLSGVAKPQEGDAPRVVAARQSLGALKTALAYMTQEGTGGSTWVASEYLRAATDLVKAASGDGASAEFHFVVEGMARLERVAALFGFPSQEIRLMDSLCRVITGKELHGKKVSVRDWALALAGLPERLQDVTGGAVLVDRFWPELSQAFEAFSRRVPSSLQPVVREAFTQVRTLAENAYWPARRSPGGTLISQHLGGNPQEMKDLLQQLPLSEGNARQVLEGLLSRFFDKGGIPSMPALDAQKNWEKFLSRKLADGDWQMLDSLHRSPDNRDLNFMAQSLALKVRSFAVLFIDLERRAVMDR</sequence>
<evidence type="ECO:0000313" key="1">
    <source>
        <dbReference type="EMBL" id="SEL16640.1"/>
    </source>
</evidence>
<dbReference type="RefSeq" id="WP_143101372.1">
    <property type="nucleotide sequence ID" value="NZ_FOAP01000004.1"/>
</dbReference>
<name>A0A1H7MZF5_STIAU</name>
<keyword evidence="2" id="KW-1185">Reference proteome</keyword>
<gene>
    <name evidence="1" type="ORF">SAMN05444354_104169</name>
</gene>
<organism evidence="1 2">
    <name type="scientific">Stigmatella aurantiaca</name>
    <dbReference type="NCBI Taxonomy" id="41"/>
    <lineage>
        <taxon>Bacteria</taxon>
        <taxon>Pseudomonadati</taxon>
        <taxon>Myxococcota</taxon>
        <taxon>Myxococcia</taxon>
        <taxon>Myxococcales</taxon>
        <taxon>Cystobacterineae</taxon>
        <taxon>Archangiaceae</taxon>
        <taxon>Stigmatella</taxon>
    </lineage>
</organism>
<protein>
    <submittedName>
        <fullName evidence="1">Uncharacterized protein</fullName>
    </submittedName>
</protein>
<evidence type="ECO:0000313" key="2">
    <source>
        <dbReference type="Proteomes" id="UP000182719"/>
    </source>
</evidence>
<dbReference type="Proteomes" id="UP000182719">
    <property type="component" value="Unassembled WGS sequence"/>
</dbReference>
<dbReference type="EMBL" id="FOAP01000004">
    <property type="protein sequence ID" value="SEL16640.1"/>
    <property type="molecule type" value="Genomic_DNA"/>
</dbReference>
<dbReference type="AlphaFoldDB" id="A0A1H7MZF5"/>